<feature type="region of interest" description="Disordered" evidence="7">
    <location>
        <begin position="154"/>
        <end position="213"/>
    </location>
</feature>
<keyword evidence="10" id="KW-1185">Reference proteome</keyword>
<evidence type="ECO:0000313" key="9">
    <source>
        <dbReference type="EMBL" id="KAJ4968287.1"/>
    </source>
</evidence>
<evidence type="ECO:0000259" key="8">
    <source>
        <dbReference type="Pfam" id="PF06886"/>
    </source>
</evidence>
<sequence>MGREIADICMDKEPDSAIVYSNSVARDSGNDIVRRHCGLPGSDDHMEGNLKSQVLEENVELKDCDVKECTLENPIEISEVQVENYHKEGQDVLCVESTLRRDETEKSEGQKPSNHRKLSSPVKSSSRSDGVGNIRSNCTVPQPFALATEKRASCGTRPVGPETAVAGGVNRPSNTNNLQAPSIAKKAQPRSSLASRQPLQPDNKKLQDEEDACSVASSTAASVRTLSSRVTIPSAPVFRCTERAEKRKEFYTKLEEKHQALEAERTQYEARTKEEREAALKQLRKSLMFKANPMPSFYQEGPPPKVELKKVPTTRAKSPNFGRRKSCSDAVNSLQGDNQKGVCGRANRHSLGSYKEDTKATHKSSRNTNMSPKVKDGHKQVRESTESAVPETTGRRNADITVQS</sequence>
<feature type="domain" description="TPX2 C-terminal" evidence="8">
    <location>
        <begin position="237"/>
        <end position="310"/>
    </location>
</feature>
<feature type="compositionally biased region" description="Low complexity" evidence="7">
    <location>
        <begin position="119"/>
        <end position="128"/>
    </location>
</feature>
<feature type="region of interest" description="Disordered" evidence="7">
    <location>
        <begin position="294"/>
        <end position="404"/>
    </location>
</feature>
<evidence type="ECO:0000256" key="6">
    <source>
        <dbReference type="SAM" id="Coils"/>
    </source>
</evidence>
<dbReference type="Pfam" id="PF06886">
    <property type="entry name" value="TPX2"/>
    <property type="match status" value="1"/>
</dbReference>
<dbReference type="PANTHER" id="PTHR46372:SF2">
    <property type="entry name" value="PROTEIN WVD2-LIKE 3"/>
    <property type="match status" value="1"/>
</dbReference>
<dbReference type="AlphaFoldDB" id="A0A9Q0KD79"/>
<feature type="compositionally biased region" description="Basic and acidic residues" evidence="7">
    <location>
        <begin position="373"/>
        <end position="385"/>
    </location>
</feature>
<keyword evidence="3" id="KW-0963">Cytoplasm</keyword>
<evidence type="ECO:0000256" key="1">
    <source>
        <dbReference type="ARBA" id="ARBA00004245"/>
    </source>
</evidence>
<organism evidence="9 10">
    <name type="scientific">Protea cynaroides</name>
    <dbReference type="NCBI Taxonomy" id="273540"/>
    <lineage>
        <taxon>Eukaryota</taxon>
        <taxon>Viridiplantae</taxon>
        <taxon>Streptophyta</taxon>
        <taxon>Embryophyta</taxon>
        <taxon>Tracheophyta</taxon>
        <taxon>Spermatophyta</taxon>
        <taxon>Magnoliopsida</taxon>
        <taxon>Proteales</taxon>
        <taxon>Proteaceae</taxon>
        <taxon>Protea</taxon>
    </lineage>
</organism>
<keyword evidence="4" id="KW-0493">Microtubule</keyword>
<dbReference type="EMBL" id="JAMYWD010000006">
    <property type="protein sequence ID" value="KAJ4968287.1"/>
    <property type="molecule type" value="Genomic_DNA"/>
</dbReference>
<evidence type="ECO:0000256" key="2">
    <source>
        <dbReference type="ARBA" id="ARBA00005885"/>
    </source>
</evidence>
<name>A0A9Q0KD79_9MAGN</name>
<evidence type="ECO:0000313" key="10">
    <source>
        <dbReference type="Proteomes" id="UP001141806"/>
    </source>
</evidence>
<feature type="compositionally biased region" description="Polar residues" evidence="7">
    <location>
        <begin position="329"/>
        <end position="338"/>
    </location>
</feature>
<comment type="subcellular location">
    <subcellularLocation>
        <location evidence="1">Cytoplasm</location>
        <location evidence="1">Cytoskeleton</location>
    </subcellularLocation>
</comment>
<dbReference type="GO" id="GO:0000226">
    <property type="term" value="P:microtubule cytoskeleton organization"/>
    <property type="evidence" value="ECO:0007669"/>
    <property type="project" value="InterPro"/>
</dbReference>
<feature type="coiled-coil region" evidence="6">
    <location>
        <begin position="244"/>
        <end position="278"/>
    </location>
</feature>
<dbReference type="GO" id="GO:0005874">
    <property type="term" value="C:microtubule"/>
    <property type="evidence" value="ECO:0007669"/>
    <property type="project" value="UniProtKB-KW"/>
</dbReference>
<dbReference type="Proteomes" id="UP001141806">
    <property type="component" value="Unassembled WGS sequence"/>
</dbReference>
<feature type="compositionally biased region" description="Basic and acidic residues" evidence="7">
    <location>
        <begin position="100"/>
        <end position="109"/>
    </location>
</feature>
<accession>A0A9Q0KD79</accession>
<dbReference type="PANTHER" id="PTHR46372">
    <property type="entry name" value="PROTEIN WVD2-LIKE 3"/>
    <property type="match status" value="1"/>
</dbReference>
<dbReference type="GO" id="GO:0008017">
    <property type="term" value="F:microtubule binding"/>
    <property type="evidence" value="ECO:0007669"/>
    <property type="project" value="InterPro"/>
</dbReference>
<keyword evidence="5" id="KW-0206">Cytoskeleton</keyword>
<feature type="region of interest" description="Disordered" evidence="7">
    <location>
        <begin position="100"/>
        <end position="136"/>
    </location>
</feature>
<proteinExistence type="inferred from homology"/>
<feature type="compositionally biased region" description="Polar residues" evidence="7">
    <location>
        <begin position="171"/>
        <end position="180"/>
    </location>
</feature>
<protein>
    <recommendedName>
        <fullName evidence="8">TPX2 C-terminal domain-containing protein</fullName>
    </recommendedName>
</protein>
<comment type="caution">
    <text evidence="9">The sequence shown here is derived from an EMBL/GenBank/DDBJ whole genome shotgun (WGS) entry which is preliminary data.</text>
</comment>
<evidence type="ECO:0000256" key="4">
    <source>
        <dbReference type="ARBA" id="ARBA00022701"/>
    </source>
</evidence>
<evidence type="ECO:0000256" key="7">
    <source>
        <dbReference type="SAM" id="MobiDB-lite"/>
    </source>
</evidence>
<evidence type="ECO:0000256" key="3">
    <source>
        <dbReference type="ARBA" id="ARBA00022490"/>
    </source>
</evidence>
<evidence type="ECO:0000256" key="5">
    <source>
        <dbReference type="ARBA" id="ARBA00023212"/>
    </source>
</evidence>
<keyword evidence="6" id="KW-0175">Coiled coil</keyword>
<dbReference type="InterPro" id="IPR044806">
    <property type="entry name" value="WVD2/WDL1-4"/>
</dbReference>
<dbReference type="OrthoDB" id="1925970at2759"/>
<feature type="compositionally biased region" description="Polar residues" evidence="7">
    <location>
        <begin position="189"/>
        <end position="200"/>
    </location>
</feature>
<reference evidence="9" key="1">
    <citation type="journal article" date="2023" name="Plant J.">
        <title>The genome of the king protea, Protea cynaroides.</title>
        <authorList>
            <person name="Chang J."/>
            <person name="Duong T.A."/>
            <person name="Schoeman C."/>
            <person name="Ma X."/>
            <person name="Roodt D."/>
            <person name="Barker N."/>
            <person name="Li Z."/>
            <person name="Van de Peer Y."/>
            <person name="Mizrachi E."/>
        </authorList>
    </citation>
    <scope>NUCLEOTIDE SEQUENCE</scope>
    <source>
        <tissue evidence="9">Young leaves</tissue>
    </source>
</reference>
<comment type="similarity">
    <text evidence="2">Belongs to the TPX2 family.</text>
</comment>
<dbReference type="InterPro" id="IPR027329">
    <property type="entry name" value="TPX2_C"/>
</dbReference>
<gene>
    <name evidence="9" type="ORF">NE237_014988</name>
</gene>